<keyword evidence="1" id="KW-1133">Transmembrane helix</keyword>
<keyword evidence="1" id="KW-0472">Membrane</keyword>
<sequence>MLQKHVEKRMELFKLLTVIPFQVLIYKILLLFFPDCIPRIALPSIDKDLMFIYIMILGKGIRLGDPLLFDLFIIA</sequence>
<dbReference type="Proteomes" id="UP000829196">
    <property type="component" value="Unassembled WGS sequence"/>
</dbReference>
<name>A0A8T3A273_DENNO</name>
<keyword evidence="1" id="KW-0812">Transmembrane</keyword>
<evidence type="ECO:0000313" key="2">
    <source>
        <dbReference type="EMBL" id="KAI0488140.1"/>
    </source>
</evidence>
<reference evidence="2" key="1">
    <citation type="journal article" date="2022" name="Front. Genet.">
        <title>Chromosome-Scale Assembly of the Dendrobium nobile Genome Provides Insights Into the Molecular Mechanism of the Biosynthesis of the Medicinal Active Ingredient of Dendrobium.</title>
        <authorList>
            <person name="Xu Q."/>
            <person name="Niu S.-C."/>
            <person name="Li K.-L."/>
            <person name="Zheng P.-J."/>
            <person name="Zhang X.-J."/>
            <person name="Jia Y."/>
            <person name="Liu Y."/>
            <person name="Niu Y.-X."/>
            <person name="Yu L.-H."/>
            <person name="Chen D.-F."/>
            <person name="Zhang G.-Q."/>
        </authorList>
    </citation>
    <scope>NUCLEOTIDE SEQUENCE</scope>
    <source>
        <tissue evidence="2">Leaf</tissue>
    </source>
</reference>
<evidence type="ECO:0000313" key="3">
    <source>
        <dbReference type="Proteomes" id="UP000829196"/>
    </source>
</evidence>
<dbReference type="AlphaFoldDB" id="A0A8T3A273"/>
<feature type="transmembrane region" description="Helical" evidence="1">
    <location>
        <begin position="12"/>
        <end position="33"/>
    </location>
</feature>
<accession>A0A8T3A273</accession>
<proteinExistence type="predicted"/>
<keyword evidence="3" id="KW-1185">Reference proteome</keyword>
<organism evidence="2 3">
    <name type="scientific">Dendrobium nobile</name>
    <name type="common">Orchid</name>
    <dbReference type="NCBI Taxonomy" id="94219"/>
    <lineage>
        <taxon>Eukaryota</taxon>
        <taxon>Viridiplantae</taxon>
        <taxon>Streptophyta</taxon>
        <taxon>Embryophyta</taxon>
        <taxon>Tracheophyta</taxon>
        <taxon>Spermatophyta</taxon>
        <taxon>Magnoliopsida</taxon>
        <taxon>Liliopsida</taxon>
        <taxon>Asparagales</taxon>
        <taxon>Orchidaceae</taxon>
        <taxon>Epidendroideae</taxon>
        <taxon>Malaxideae</taxon>
        <taxon>Dendrobiinae</taxon>
        <taxon>Dendrobium</taxon>
    </lineage>
</organism>
<protein>
    <submittedName>
        <fullName evidence="2">Uncharacterized protein</fullName>
    </submittedName>
</protein>
<evidence type="ECO:0000256" key="1">
    <source>
        <dbReference type="SAM" id="Phobius"/>
    </source>
</evidence>
<comment type="caution">
    <text evidence="2">The sequence shown here is derived from an EMBL/GenBank/DDBJ whole genome shotgun (WGS) entry which is preliminary data.</text>
</comment>
<gene>
    <name evidence="2" type="ORF">KFK09_027967</name>
</gene>
<dbReference type="EMBL" id="JAGYWB010000019">
    <property type="protein sequence ID" value="KAI0488140.1"/>
    <property type="molecule type" value="Genomic_DNA"/>
</dbReference>